<organism evidence="1 2">
    <name type="scientific">Mytilus coruscus</name>
    <name type="common">Sea mussel</name>
    <dbReference type="NCBI Taxonomy" id="42192"/>
    <lineage>
        <taxon>Eukaryota</taxon>
        <taxon>Metazoa</taxon>
        <taxon>Spiralia</taxon>
        <taxon>Lophotrochozoa</taxon>
        <taxon>Mollusca</taxon>
        <taxon>Bivalvia</taxon>
        <taxon>Autobranchia</taxon>
        <taxon>Pteriomorphia</taxon>
        <taxon>Mytilida</taxon>
        <taxon>Mytiloidea</taxon>
        <taxon>Mytilidae</taxon>
        <taxon>Mytilinae</taxon>
        <taxon>Mytilus</taxon>
    </lineage>
</organism>
<sequence length="335" mass="38814">MSSSRGLTIITSGSFGEGLEMRGSDFDMMHVFTYSEVHENVNPRFNPDKSYLSMETDDVKPGFTQLRLQYCISQQAYELCEEHTSKHYFSSALCKQRACPVGSITHGPCVSDKDGTFDHAFGLHCKKWVSSVVQWITRSTQKIPLDSTNSNKYLYKQYNSCLSTLLQNVYHDTVSGWLLAASLFYKTKQYSKALHIIRHSLSKCTPDKLYRYMSMSDIHYQMLKLQPFQKNSLMYLKRTLFVDNIRFYLYSTLTPDELQTVELDYLLYLPSTTYAYFLNFLCHYHMNNIRQCQDSLQALQLVIEENYLIGGRVSKEKAIMLLRIALKVLGDNEFA</sequence>
<proteinExistence type="predicted"/>
<accession>A0A6J7ZWV0</accession>
<gene>
    <name evidence="1" type="ORF">MCOR_866</name>
</gene>
<dbReference type="AlphaFoldDB" id="A0A6J7ZWV0"/>
<protein>
    <recommendedName>
        <fullName evidence="3">Mab-21-like HhH/H2TH-like domain-containing protein</fullName>
    </recommendedName>
</protein>
<evidence type="ECO:0000313" key="2">
    <source>
        <dbReference type="Proteomes" id="UP000507470"/>
    </source>
</evidence>
<dbReference type="EMBL" id="CACVKT020000197">
    <property type="protein sequence ID" value="CAC5356946.1"/>
    <property type="molecule type" value="Genomic_DNA"/>
</dbReference>
<name>A0A6J7ZWV0_MYTCO</name>
<evidence type="ECO:0000313" key="1">
    <source>
        <dbReference type="EMBL" id="CAC5356946.1"/>
    </source>
</evidence>
<dbReference type="Proteomes" id="UP000507470">
    <property type="component" value="Unassembled WGS sequence"/>
</dbReference>
<evidence type="ECO:0008006" key="3">
    <source>
        <dbReference type="Google" id="ProtNLM"/>
    </source>
</evidence>
<reference evidence="1 2" key="1">
    <citation type="submission" date="2020-06" db="EMBL/GenBank/DDBJ databases">
        <authorList>
            <person name="Li R."/>
            <person name="Bekaert M."/>
        </authorList>
    </citation>
    <scope>NUCLEOTIDE SEQUENCE [LARGE SCALE GENOMIC DNA]</scope>
    <source>
        <strain evidence="2">wild</strain>
    </source>
</reference>
<keyword evidence="2" id="KW-1185">Reference proteome</keyword>